<dbReference type="AlphaFoldDB" id="A0AA87ZEE2"/>
<feature type="compositionally biased region" description="Basic and acidic residues" evidence="1">
    <location>
        <begin position="286"/>
        <end position="295"/>
    </location>
</feature>
<organism evidence="3 5">
    <name type="scientific">Ficus carica</name>
    <name type="common">Common fig</name>
    <dbReference type="NCBI Taxonomy" id="3494"/>
    <lineage>
        <taxon>Eukaryota</taxon>
        <taxon>Viridiplantae</taxon>
        <taxon>Streptophyta</taxon>
        <taxon>Embryophyta</taxon>
        <taxon>Tracheophyta</taxon>
        <taxon>Spermatophyta</taxon>
        <taxon>Magnoliopsida</taxon>
        <taxon>eudicotyledons</taxon>
        <taxon>Gunneridae</taxon>
        <taxon>Pentapetalae</taxon>
        <taxon>rosids</taxon>
        <taxon>fabids</taxon>
        <taxon>Rosales</taxon>
        <taxon>Moraceae</taxon>
        <taxon>Ficeae</taxon>
        <taxon>Ficus</taxon>
    </lineage>
</organism>
<feature type="compositionally biased region" description="Basic and acidic residues" evidence="1">
    <location>
        <begin position="40"/>
        <end position="63"/>
    </location>
</feature>
<keyword evidence="5" id="KW-1185">Reference proteome</keyword>
<feature type="region of interest" description="Disordered" evidence="1">
    <location>
        <begin position="1"/>
        <end position="100"/>
    </location>
</feature>
<evidence type="ECO:0000313" key="4">
    <source>
        <dbReference type="EMBL" id="GMN32359.1"/>
    </source>
</evidence>
<sequence>MHLKADRVNTPPTRELENVEDASSHVEASASHQPEAVGGDDAHIGSEEEDPTEIRGPRARNAESPRAACSTESRNTPPPAVPAQPAAPAVPAAQAGQPVIRQEPLYERFRRMKPPEFEGSTNPLEAEEWLTSLQIVLNFMNLTDQEKVFCASYVMKKDARYWWETVQMRRNVLEMTWNDFIQEFNDKFYNRMAMKAQQNEFNNIKQGTMSVTEAVRKFDQLARLCPHLVPTEDERVRRMLDMFRPEIAVVIDSGEKPPTTVAECVERALRAEYRLAQAKQERAKFFEEKKKEKSQSKQNQGNQLNNQGNRSNPIGNHFNQNHNKRKGNFNGNKNQKSHHQ</sequence>
<evidence type="ECO:0000313" key="5">
    <source>
        <dbReference type="Proteomes" id="UP001187192"/>
    </source>
</evidence>
<proteinExistence type="predicted"/>
<comment type="caution">
    <text evidence="3">The sequence shown here is derived from an EMBL/GenBank/DDBJ whole genome shotgun (WGS) entry which is preliminary data.</text>
</comment>
<feature type="domain" description="Retrotransposon gag" evidence="2">
    <location>
        <begin position="154"/>
        <end position="240"/>
    </location>
</feature>
<evidence type="ECO:0000313" key="3">
    <source>
        <dbReference type="EMBL" id="GMN32357.1"/>
    </source>
</evidence>
<evidence type="ECO:0000256" key="1">
    <source>
        <dbReference type="SAM" id="MobiDB-lite"/>
    </source>
</evidence>
<dbReference type="InterPro" id="IPR005162">
    <property type="entry name" value="Retrotrans_gag_dom"/>
</dbReference>
<dbReference type="EMBL" id="BTGU01001985">
    <property type="protein sequence ID" value="GMN32359.1"/>
    <property type="molecule type" value="Genomic_DNA"/>
</dbReference>
<dbReference type="PANTHER" id="PTHR33223:SF6">
    <property type="entry name" value="CCHC-TYPE DOMAIN-CONTAINING PROTEIN"/>
    <property type="match status" value="1"/>
</dbReference>
<reference evidence="3" key="1">
    <citation type="submission" date="2023-07" db="EMBL/GenBank/DDBJ databases">
        <title>draft genome sequence of fig (Ficus carica).</title>
        <authorList>
            <person name="Takahashi T."/>
            <person name="Nishimura K."/>
        </authorList>
    </citation>
    <scope>NUCLEOTIDE SEQUENCE</scope>
</reference>
<feature type="region of interest" description="Disordered" evidence="1">
    <location>
        <begin position="286"/>
        <end position="340"/>
    </location>
</feature>
<dbReference type="EMBL" id="BTGU01001985">
    <property type="protein sequence ID" value="GMN32357.1"/>
    <property type="molecule type" value="Genomic_DNA"/>
</dbReference>
<dbReference type="Pfam" id="PF03732">
    <property type="entry name" value="Retrotrans_gag"/>
    <property type="match status" value="1"/>
</dbReference>
<feature type="compositionally biased region" description="Low complexity" evidence="1">
    <location>
        <begin position="83"/>
        <end position="99"/>
    </location>
</feature>
<evidence type="ECO:0000259" key="2">
    <source>
        <dbReference type="Pfam" id="PF03732"/>
    </source>
</evidence>
<feature type="compositionally biased region" description="Low complexity" evidence="1">
    <location>
        <begin position="296"/>
        <end position="312"/>
    </location>
</feature>
<name>A0AA87ZEE2_FICCA</name>
<dbReference type="Proteomes" id="UP001187192">
    <property type="component" value="Unassembled WGS sequence"/>
</dbReference>
<protein>
    <recommendedName>
        <fullName evidence="2">Retrotransposon gag domain-containing protein</fullName>
    </recommendedName>
</protein>
<accession>A0AA87ZEE2</accession>
<gene>
    <name evidence="3" type="ORF">TIFTF001_041718</name>
    <name evidence="4" type="ORF">TIFTF001_041719</name>
</gene>
<dbReference type="PANTHER" id="PTHR33223">
    <property type="entry name" value="CCHC-TYPE DOMAIN-CONTAINING PROTEIN"/>
    <property type="match status" value="1"/>
</dbReference>